<dbReference type="STRING" id="291331.XOO4857"/>
<dbReference type="KEGG" id="xoo:XOO4857"/>
<gene>
    <name evidence="1" type="ordered locus">XOO4857</name>
</gene>
<name>Q05HV8_XANOR</name>
<evidence type="ECO:0000313" key="2">
    <source>
        <dbReference type="Proteomes" id="UP000006735"/>
    </source>
</evidence>
<proteinExistence type="predicted"/>
<reference evidence="1 2" key="1">
    <citation type="journal article" date="2005" name="Nucleic Acids Res.">
        <title>The genome sequence of Xanthomonas oryzae pathovar oryzae KACC10331, the bacterial blight pathogen of rice.</title>
        <authorList>
            <person name="Lee B.M."/>
            <person name="Park Y.J."/>
            <person name="Park D.S."/>
            <person name="Kang H.W."/>
            <person name="Kim J.G."/>
            <person name="Song E.S."/>
            <person name="Park I.C."/>
            <person name="Yoon U.H."/>
            <person name="Hahn J.H."/>
            <person name="Koo B.S."/>
            <person name="Lee G.B."/>
            <person name="Kim H."/>
            <person name="Park H.S."/>
            <person name="Yoon K.O."/>
            <person name="Kim J.H."/>
            <person name="Jung C.H."/>
            <person name="Koh N.H."/>
            <person name="Seo J.S."/>
            <person name="Go S.J."/>
        </authorList>
    </citation>
    <scope>NUCLEOTIDE SEQUENCE [LARGE SCALE GENOMIC DNA]</scope>
    <source>
        <strain evidence="2">KACC10331 / KXO85</strain>
    </source>
</reference>
<dbReference type="Proteomes" id="UP000006735">
    <property type="component" value="Chromosome"/>
</dbReference>
<organism evidence="1 2">
    <name type="scientific">Xanthomonas oryzae pv. oryzae (strain KACC10331 / KXO85)</name>
    <dbReference type="NCBI Taxonomy" id="291331"/>
    <lineage>
        <taxon>Bacteria</taxon>
        <taxon>Pseudomonadati</taxon>
        <taxon>Pseudomonadota</taxon>
        <taxon>Gammaproteobacteria</taxon>
        <taxon>Lysobacterales</taxon>
        <taxon>Lysobacteraceae</taxon>
        <taxon>Xanthomonas</taxon>
    </lineage>
</organism>
<keyword evidence="2" id="KW-1185">Reference proteome</keyword>
<evidence type="ECO:0000313" key="1">
    <source>
        <dbReference type="EMBL" id="ABJ89976.1"/>
    </source>
</evidence>
<dbReference type="EMBL" id="AE013598">
    <property type="protein sequence ID" value="ABJ89976.1"/>
    <property type="molecule type" value="Genomic_DNA"/>
</dbReference>
<sequence>MDAQPSADGRPRVVLGSFECWALGIDASVMTTASIALVTTVLQTKSAVDKVAKQEAIQKLSEQQAVMNSPPVSAEFDFRLVTHGQAQTAR</sequence>
<accession>Q05HV8</accession>
<dbReference type="HOGENOM" id="CLU_188521_0_0_6"/>
<protein>
    <submittedName>
        <fullName evidence="1">Uncharacterized protein</fullName>
    </submittedName>
</protein>
<dbReference type="AlphaFoldDB" id="Q05HV8"/>